<proteinExistence type="predicted"/>
<dbReference type="InterPro" id="IPR002669">
    <property type="entry name" value="UreD"/>
</dbReference>
<protein>
    <submittedName>
        <fullName evidence="2">Urease accessory protein UreD</fullName>
    </submittedName>
</protein>
<dbReference type="Proteomes" id="UP000677804">
    <property type="component" value="Chromosome"/>
</dbReference>
<evidence type="ECO:0000313" key="2">
    <source>
        <dbReference type="EMBL" id="QVI63054.1"/>
    </source>
</evidence>
<keyword evidence="3" id="KW-1185">Reference proteome</keyword>
<dbReference type="Pfam" id="PF01774">
    <property type="entry name" value="UreD"/>
    <property type="match status" value="1"/>
</dbReference>
<name>A0ABX8D6H9_9CELL</name>
<accession>A0ABX8D6H9</accession>
<evidence type="ECO:0000313" key="3">
    <source>
        <dbReference type="Proteomes" id="UP000677804"/>
    </source>
</evidence>
<organism evidence="2 3">
    <name type="scientific">Cellulomonas wangleii</name>
    <dbReference type="NCBI Taxonomy" id="2816956"/>
    <lineage>
        <taxon>Bacteria</taxon>
        <taxon>Bacillati</taxon>
        <taxon>Actinomycetota</taxon>
        <taxon>Actinomycetes</taxon>
        <taxon>Micrococcales</taxon>
        <taxon>Cellulomonadaceae</taxon>
        <taxon>Cellulomonas</taxon>
    </lineage>
</organism>
<dbReference type="RefSeq" id="WP_207340529.1">
    <property type="nucleotide sequence ID" value="NZ_CP074405.1"/>
</dbReference>
<reference evidence="2 3" key="1">
    <citation type="submission" date="2021-05" db="EMBL/GenBank/DDBJ databases">
        <title>Novel species in genus Cellulomonas.</title>
        <authorList>
            <person name="Zhang G."/>
        </authorList>
    </citation>
    <scope>NUCLEOTIDE SEQUENCE [LARGE SCALE GENOMIC DNA]</scope>
    <source>
        <strain evidence="3">zg-ZUI222</strain>
    </source>
</reference>
<dbReference type="EMBL" id="CP074405">
    <property type="protein sequence ID" value="QVI63054.1"/>
    <property type="molecule type" value="Genomic_DNA"/>
</dbReference>
<gene>
    <name evidence="2" type="ORF">KG103_03790</name>
</gene>
<keyword evidence="1" id="KW-0143">Chaperone</keyword>
<sequence>MGTGARGAGGRTGGTRVAAARTVDGRVRVDTAGGLLACRRLPDEDGTVRVALVATEALLLAGDDVRITVDVGADVALEVVEVTGTVAYDMQGGSAAWAVDVRVGAGGRLVWDALPFVVATGARVHRTATLDLAEGACAVLRETFVLGRTHEAGGHLTTMTRAHLADRPLLVETLVVDPAAWADPAVMGGNRCLDTVTVLGARLDGDDLPVADDPGRDVLQLGRPGTLVRSVGTDAHAGDLADVVTHARRACGLRTGALPAMAGHRGPR</sequence>
<evidence type="ECO:0000256" key="1">
    <source>
        <dbReference type="ARBA" id="ARBA00023186"/>
    </source>
</evidence>